<dbReference type="Pfam" id="PF06541">
    <property type="entry name" value="ABC_trans_CmpB"/>
    <property type="match status" value="1"/>
</dbReference>
<evidence type="ECO:0000313" key="6">
    <source>
        <dbReference type="EMBL" id="RDY32700.1"/>
    </source>
</evidence>
<evidence type="ECO:0000256" key="4">
    <source>
        <dbReference type="ARBA" id="ARBA00023136"/>
    </source>
</evidence>
<sequence>MLKKNFIICGIFGWCIEILWTAFEKFRRRDMKLIGNTSIWMFPIYGMASLFAPIYRFIRNDNILVRGIVYMMSIFTAEYATGYLLCKHNMCPWDYSRCKYNIKGLIRLDYAPLWFFIGLIFEKIVNLKEH</sequence>
<reference evidence="6 7" key="1">
    <citation type="journal article" date="2017" name="Genome Announc.">
        <title>Draft Genome Sequence of a Sporulating and Motile Strain of Lachnotalea glycerini Isolated from Water in Quebec City, Canada.</title>
        <authorList>
            <person name="Maheux A.F."/>
            <person name="Boudreau D.K."/>
            <person name="Berube E."/>
            <person name="Boissinot M."/>
            <person name="Raymond F."/>
            <person name="Brodeur S."/>
            <person name="Corbeil J."/>
            <person name="Isabel S."/>
            <person name="Omar R.F."/>
            <person name="Bergeron M.G."/>
        </authorList>
    </citation>
    <scope>NUCLEOTIDE SEQUENCE [LARGE SCALE GENOMIC DNA]</scope>
    <source>
        <strain evidence="6 7">CCRI-19302</strain>
    </source>
</reference>
<accession>A0A371JJ16</accession>
<proteinExistence type="predicted"/>
<protein>
    <submittedName>
        <fullName evidence="6">Uncharacterized protein</fullName>
    </submittedName>
</protein>
<dbReference type="PANTHER" id="PTHR31746:SF3">
    <property type="entry name" value="TRANSMEMBRANE PROTEIN 229B"/>
    <property type="match status" value="1"/>
</dbReference>
<organism evidence="6 7">
    <name type="scientific">Lachnotalea glycerini</name>
    <dbReference type="NCBI Taxonomy" id="1763509"/>
    <lineage>
        <taxon>Bacteria</taxon>
        <taxon>Bacillati</taxon>
        <taxon>Bacillota</taxon>
        <taxon>Clostridia</taxon>
        <taxon>Lachnospirales</taxon>
        <taxon>Lachnospiraceae</taxon>
        <taxon>Lachnotalea</taxon>
    </lineage>
</organism>
<evidence type="ECO:0000256" key="3">
    <source>
        <dbReference type="ARBA" id="ARBA00022989"/>
    </source>
</evidence>
<dbReference type="GO" id="GO:0016020">
    <property type="term" value="C:membrane"/>
    <property type="evidence" value="ECO:0007669"/>
    <property type="project" value="UniProtKB-SubCell"/>
</dbReference>
<comment type="subcellular location">
    <subcellularLocation>
        <location evidence="1">Membrane</location>
        <topology evidence="1">Multi-pass membrane protein</topology>
    </subcellularLocation>
</comment>
<evidence type="ECO:0000313" key="7">
    <source>
        <dbReference type="Proteomes" id="UP000216411"/>
    </source>
</evidence>
<feature type="transmembrane region" description="Helical" evidence="5">
    <location>
        <begin position="107"/>
        <end position="125"/>
    </location>
</feature>
<keyword evidence="2 5" id="KW-0812">Transmembrane</keyword>
<keyword evidence="3 5" id="KW-1133">Transmembrane helix</keyword>
<keyword evidence="7" id="KW-1185">Reference proteome</keyword>
<feature type="transmembrane region" description="Helical" evidence="5">
    <location>
        <begin position="67"/>
        <end position="86"/>
    </location>
</feature>
<dbReference type="PANTHER" id="PTHR31746">
    <property type="entry name" value="TRANSMEMBRANE PROTEIN 229 FAMILY MEMBER"/>
    <property type="match status" value="1"/>
</dbReference>
<dbReference type="OrthoDB" id="5523261at2"/>
<feature type="transmembrane region" description="Helical" evidence="5">
    <location>
        <begin position="35"/>
        <end position="55"/>
    </location>
</feature>
<evidence type="ECO:0000256" key="1">
    <source>
        <dbReference type="ARBA" id="ARBA00004141"/>
    </source>
</evidence>
<evidence type="ECO:0000256" key="2">
    <source>
        <dbReference type="ARBA" id="ARBA00022692"/>
    </source>
</evidence>
<evidence type="ECO:0000256" key="5">
    <source>
        <dbReference type="SAM" id="Phobius"/>
    </source>
</evidence>
<dbReference type="InterPro" id="IPR010540">
    <property type="entry name" value="CmpB_TMEM229"/>
</dbReference>
<dbReference type="Proteomes" id="UP000216411">
    <property type="component" value="Unassembled WGS sequence"/>
</dbReference>
<feature type="transmembrane region" description="Helical" evidence="5">
    <location>
        <begin position="6"/>
        <end position="23"/>
    </location>
</feature>
<dbReference type="AlphaFoldDB" id="A0A371JJ16"/>
<gene>
    <name evidence="6" type="ORF">CG710_003855</name>
</gene>
<dbReference type="EMBL" id="NOKA02000003">
    <property type="protein sequence ID" value="RDY32700.1"/>
    <property type="molecule type" value="Genomic_DNA"/>
</dbReference>
<comment type="caution">
    <text evidence="6">The sequence shown here is derived from an EMBL/GenBank/DDBJ whole genome shotgun (WGS) entry which is preliminary data.</text>
</comment>
<keyword evidence="4 5" id="KW-0472">Membrane</keyword>
<name>A0A371JJ16_9FIRM</name>